<sequence length="155" mass="17349">MEQVNAYEAPQTDLEVVDDANLASQGKRFGTLILDTIFYLIYSVIIGVILGIVLAMTDNMAFLEVLAKPIPNFLFGIFLVTSYYIPQEVLWGRTVAKMILGTKVVDEEGNKPKASAIIIRTFARFIPFEAFSFLYADGAKGWHDRFSKTKVISTK</sequence>
<feature type="domain" description="RDD" evidence="7">
    <location>
        <begin position="23"/>
        <end position="135"/>
    </location>
</feature>
<feature type="transmembrane region" description="Helical" evidence="6">
    <location>
        <begin position="69"/>
        <end position="85"/>
    </location>
</feature>
<gene>
    <name evidence="8" type="ORF">PQO03_09790</name>
</gene>
<protein>
    <submittedName>
        <fullName evidence="8">RDD family protein</fullName>
    </submittedName>
</protein>
<evidence type="ECO:0000256" key="4">
    <source>
        <dbReference type="ARBA" id="ARBA00022989"/>
    </source>
</evidence>
<dbReference type="EMBL" id="CP117811">
    <property type="protein sequence ID" value="WDE96004.1"/>
    <property type="molecule type" value="Genomic_DNA"/>
</dbReference>
<evidence type="ECO:0000259" key="7">
    <source>
        <dbReference type="Pfam" id="PF06271"/>
    </source>
</evidence>
<keyword evidence="4 6" id="KW-1133">Transmembrane helix</keyword>
<dbReference type="Proteomes" id="UP001214250">
    <property type="component" value="Chromosome 1"/>
</dbReference>
<feature type="transmembrane region" description="Helical" evidence="6">
    <location>
        <begin position="37"/>
        <end position="57"/>
    </location>
</feature>
<evidence type="ECO:0000313" key="9">
    <source>
        <dbReference type="Proteomes" id="UP001214250"/>
    </source>
</evidence>
<keyword evidence="5 6" id="KW-0472">Membrane</keyword>
<dbReference type="Pfam" id="PF06271">
    <property type="entry name" value="RDD"/>
    <property type="match status" value="1"/>
</dbReference>
<dbReference type="InterPro" id="IPR010432">
    <property type="entry name" value="RDD"/>
</dbReference>
<keyword evidence="3 6" id="KW-0812">Transmembrane</keyword>
<dbReference type="PANTHER" id="PTHR36115">
    <property type="entry name" value="PROLINE-RICH ANTIGEN HOMOLOG-RELATED"/>
    <property type="match status" value="1"/>
</dbReference>
<evidence type="ECO:0000256" key="6">
    <source>
        <dbReference type="SAM" id="Phobius"/>
    </source>
</evidence>
<dbReference type="RefSeq" id="WP_274149958.1">
    <property type="nucleotide sequence ID" value="NZ_CP117811.1"/>
</dbReference>
<comment type="subcellular location">
    <subcellularLocation>
        <location evidence="1">Cell membrane</location>
        <topology evidence="1">Multi-pass membrane protein</topology>
    </subcellularLocation>
</comment>
<evidence type="ECO:0000256" key="1">
    <source>
        <dbReference type="ARBA" id="ARBA00004651"/>
    </source>
</evidence>
<keyword evidence="9" id="KW-1185">Reference proteome</keyword>
<dbReference type="InterPro" id="IPR051791">
    <property type="entry name" value="Pra-immunoreactive"/>
</dbReference>
<keyword evidence="2" id="KW-1003">Cell membrane</keyword>
<evidence type="ECO:0000256" key="5">
    <source>
        <dbReference type="ARBA" id="ARBA00023136"/>
    </source>
</evidence>
<proteinExistence type="predicted"/>
<reference evidence="8 9" key="1">
    <citation type="submission" date="2023-02" db="EMBL/GenBank/DDBJ databases">
        <title>Genome sequence of Lentisphaera profundi SAORIC-696.</title>
        <authorList>
            <person name="Kim e."/>
            <person name="Cho J.-C."/>
            <person name="Choi A."/>
            <person name="Kang I."/>
        </authorList>
    </citation>
    <scope>NUCLEOTIDE SEQUENCE [LARGE SCALE GENOMIC DNA]</scope>
    <source>
        <strain evidence="8 9">SAORIC-696</strain>
    </source>
</reference>
<accession>A0ABY7VQM3</accession>
<dbReference type="PANTHER" id="PTHR36115:SF4">
    <property type="entry name" value="MEMBRANE PROTEIN"/>
    <property type="match status" value="1"/>
</dbReference>
<evidence type="ECO:0000313" key="8">
    <source>
        <dbReference type="EMBL" id="WDE96004.1"/>
    </source>
</evidence>
<organism evidence="8 9">
    <name type="scientific">Lentisphaera profundi</name>
    <dbReference type="NCBI Taxonomy" id="1658616"/>
    <lineage>
        <taxon>Bacteria</taxon>
        <taxon>Pseudomonadati</taxon>
        <taxon>Lentisphaerota</taxon>
        <taxon>Lentisphaeria</taxon>
        <taxon>Lentisphaerales</taxon>
        <taxon>Lentisphaeraceae</taxon>
        <taxon>Lentisphaera</taxon>
    </lineage>
</organism>
<name>A0ABY7VQM3_9BACT</name>
<evidence type="ECO:0000256" key="2">
    <source>
        <dbReference type="ARBA" id="ARBA00022475"/>
    </source>
</evidence>
<evidence type="ECO:0000256" key="3">
    <source>
        <dbReference type="ARBA" id="ARBA00022692"/>
    </source>
</evidence>